<dbReference type="Proteomes" id="UP000290131">
    <property type="component" value="Segment"/>
</dbReference>
<proteinExistence type="predicted"/>
<sequence>MSRAINTHEPRTAKMEVSLVSELLIKFYGNKSHVAEHLKLQRTTLNKYLNEYGDIMMMKFGDQWVPLTQLSRRHNEPKVDIQEVIDAINKVRL</sequence>
<dbReference type="SUPFAM" id="SSF46689">
    <property type="entry name" value="Homeodomain-like"/>
    <property type="match status" value="1"/>
</dbReference>
<gene>
    <name evidence="1" type="ORF">SBP1_gp072</name>
</gene>
<accession>A0A3T0IIS6</accession>
<reference evidence="1" key="1">
    <citation type="submission" date="2018-12" db="EMBL/GenBank/DDBJ databases">
        <title>Characterization of a N4-like bacteriophage infecting a coral-derived Vibrio strain.</title>
        <authorList>
            <person name="Huang S."/>
        </authorList>
    </citation>
    <scope>NUCLEOTIDE SEQUENCE [LARGE SCALE GENOMIC DNA]</scope>
</reference>
<protein>
    <submittedName>
        <fullName evidence="1">Uncharacterized protein</fullName>
    </submittedName>
</protein>
<organism evidence="1">
    <name type="scientific">Vibrio virus vB_VspP_SBP1</name>
    <dbReference type="NCBI Taxonomy" id="2500581"/>
    <lineage>
        <taxon>Viruses</taxon>
        <taxon>Duplodnaviria</taxon>
        <taxon>Heunggongvirae</taxon>
        <taxon>Uroviricota</taxon>
        <taxon>Caudoviricetes</taxon>
        <taxon>Schitoviridae</taxon>
        <taxon>Electravirus</taxon>
        <taxon>Electravirus Sbp1</taxon>
    </lineage>
</organism>
<keyword evidence="2" id="KW-1185">Reference proteome</keyword>
<dbReference type="Gene3D" id="1.10.10.60">
    <property type="entry name" value="Homeodomain-like"/>
    <property type="match status" value="1"/>
</dbReference>
<name>A0A3T0IIS6_9CAUD</name>
<evidence type="ECO:0000313" key="2">
    <source>
        <dbReference type="Proteomes" id="UP000290131"/>
    </source>
</evidence>
<dbReference type="InterPro" id="IPR009057">
    <property type="entry name" value="Homeodomain-like_sf"/>
</dbReference>
<evidence type="ECO:0000313" key="1">
    <source>
        <dbReference type="EMBL" id="AZU99664.1"/>
    </source>
</evidence>
<dbReference type="EMBL" id="MK301608">
    <property type="protein sequence ID" value="AZU99664.1"/>
    <property type="molecule type" value="Genomic_DNA"/>
</dbReference>